<dbReference type="PANTHER" id="PTHR11802:SF189">
    <property type="entry name" value="CARBOXYPEPTIDASE"/>
    <property type="match status" value="1"/>
</dbReference>
<dbReference type="SUPFAM" id="SSF53474">
    <property type="entry name" value="alpha/beta-Hydrolases"/>
    <property type="match status" value="1"/>
</dbReference>
<keyword evidence="9 14" id="KW-0378">Hydrolase</keyword>
<accession>A0AAV9P963</accession>
<evidence type="ECO:0000256" key="3">
    <source>
        <dbReference type="ARBA" id="ARBA00009431"/>
    </source>
</evidence>
<evidence type="ECO:0000256" key="1">
    <source>
        <dbReference type="ARBA" id="ARBA00001003"/>
    </source>
</evidence>
<dbReference type="InterPro" id="IPR033124">
    <property type="entry name" value="Ser_caboxypep_his_AS"/>
</dbReference>
<dbReference type="GO" id="GO:0004185">
    <property type="term" value="F:serine-type carboxypeptidase activity"/>
    <property type="evidence" value="ECO:0007669"/>
    <property type="project" value="UniProtKB-UniRule"/>
</dbReference>
<feature type="region of interest" description="Disordered" evidence="15">
    <location>
        <begin position="622"/>
        <end position="643"/>
    </location>
</feature>
<evidence type="ECO:0000256" key="2">
    <source>
        <dbReference type="ARBA" id="ARBA00004609"/>
    </source>
</evidence>
<evidence type="ECO:0000256" key="11">
    <source>
        <dbReference type="ARBA" id="ARBA00023180"/>
    </source>
</evidence>
<dbReference type="Proteomes" id="UP001337655">
    <property type="component" value="Unassembled WGS sequence"/>
</dbReference>
<comment type="function">
    <text evidence="13">Extracellular serine carboxypeptidase that contributes to pathogenicity.</text>
</comment>
<evidence type="ECO:0000256" key="14">
    <source>
        <dbReference type="RuleBase" id="RU361156"/>
    </source>
</evidence>
<dbReference type="PANTHER" id="PTHR11802">
    <property type="entry name" value="SERINE PROTEASE FAMILY S10 SERINE CARBOXYPEPTIDASE"/>
    <property type="match status" value="1"/>
</dbReference>
<reference evidence="16 17" key="1">
    <citation type="submission" date="2023-08" db="EMBL/GenBank/DDBJ databases">
        <title>Black Yeasts Isolated from many extreme environments.</title>
        <authorList>
            <person name="Coleine C."/>
            <person name="Stajich J.E."/>
            <person name="Selbmann L."/>
        </authorList>
    </citation>
    <scope>NUCLEOTIDE SEQUENCE [LARGE SCALE GENOMIC DNA]</scope>
    <source>
        <strain evidence="16 17">CCFEE 5935</strain>
    </source>
</reference>
<dbReference type="RefSeq" id="XP_064658889.1">
    <property type="nucleotide sequence ID" value="XM_064802764.1"/>
</dbReference>
<keyword evidence="5" id="KW-0472">Membrane</keyword>
<feature type="compositionally biased region" description="Polar residues" evidence="15">
    <location>
        <begin position="629"/>
        <end position="640"/>
    </location>
</feature>
<dbReference type="GeneID" id="89926860"/>
<dbReference type="PRINTS" id="PR00724">
    <property type="entry name" value="CRBOXYPTASEC"/>
</dbReference>
<dbReference type="GO" id="GO:0006508">
    <property type="term" value="P:proteolysis"/>
    <property type="evidence" value="ECO:0007669"/>
    <property type="project" value="UniProtKB-KW"/>
</dbReference>
<keyword evidence="5" id="KW-0336">GPI-anchor</keyword>
<evidence type="ECO:0000256" key="10">
    <source>
        <dbReference type="ARBA" id="ARBA00023026"/>
    </source>
</evidence>
<comment type="catalytic activity">
    <reaction evidence="1">
        <text>Preferential release of a C-terminal arginine or lysine residue.</text>
        <dbReference type="EC" id="3.4.16.6"/>
    </reaction>
</comment>
<name>A0AAV9P963_9PEZI</name>
<dbReference type="InterPro" id="IPR029058">
    <property type="entry name" value="AB_hydrolase_fold"/>
</dbReference>
<dbReference type="Gene3D" id="3.40.50.1820">
    <property type="entry name" value="alpha/beta hydrolase"/>
    <property type="match status" value="1"/>
</dbReference>
<protein>
    <recommendedName>
        <fullName evidence="14">Carboxypeptidase</fullName>
        <ecNumber evidence="14">3.4.16.-</ecNumber>
    </recommendedName>
</protein>
<comment type="caution">
    <text evidence="16">The sequence shown here is derived from an EMBL/GenBank/DDBJ whole genome shotgun (WGS) entry which is preliminary data.</text>
</comment>
<evidence type="ECO:0000256" key="15">
    <source>
        <dbReference type="SAM" id="MobiDB-lite"/>
    </source>
</evidence>
<sequence>MARSIIQILSIACLAFQGLAQFPPTPEGITTLQSRFHPGITISYKQPGICETTPGVKSYAGYVHLPPNSINETHEDQHYPINTFFWFFEARKDPRNAPLAIWLNGGPGGSSMIGALAENGPCLVGSDSNGTYLNEWSWNNEVNVLYLDQPVQVGYSYDVLTNITTSIGDERFFGVDIQEADFSDAVPEQNLTFLVGTTGSQKLTHTANSTTHAAVALWHFAQTWFEEFPHYKPEDEQLSLFTESYGGHYGPAFVSHFMKQNELISNGTISEPGAHYLHFNTLGIVNGCIDEEAQVKAYATMAWNNTYDVKAFTEEQYNHAIHGLEREGGVIYQLRKCRRLQKRLDPNDHGDVERVISHCQQAITAGANITQEVYLNNAERGWFDITHPATDSFPPPYAFGFMNQHWVQKALGVPVNHSFVSQAVGANFDATADMARGGLLEDIAYILDHGVRVTMMYGDRDYACNWIGGEEASVRVPWGHQEEFAEAGYTPLVVSPVHSGGLTRQYGNLSFTRVYQAGHMVPSYQPEVAYEIFMRAVTGRDIATGTVDLREVEGRGEHYSTQGPKDTWWKKNDVLPAPAGECYLFDLGRCTEEEIGWVFDGTAMVKDWIVVGREEQASFGSVIEGDQEPLSTEKVTQAPVSRSKDAATQLPSYVEASGLLSECPSM</sequence>
<comment type="similarity">
    <text evidence="3 14">Belongs to the peptidase S10 family.</text>
</comment>
<evidence type="ECO:0000256" key="7">
    <source>
        <dbReference type="ARBA" id="ARBA00022670"/>
    </source>
</evidence>
<dbReference type="InterPro" id="IPR001563">
    <property type="entry name" value="Peptidase_S10"/>
</dbReference>
<dbReference type="GO" id="GO:0005886">
    <property type="term" value="C:plasma membrane"/>
    <property type="evidence" value="ECO:0007669"/>
    <property type="project" value="UniProtKB-SubCell"/>
</dbReference>
<dbReference type="Pfam" id="PF00450">
    <property type="entry name" value="Peptidase_S10"/>
    <property type="match status" value="1"/>
</dbReference>
<dbReference type="PROSITE" id="PS00131">
    <property type="entry name" value="CARBOXYPEPT_SER_SER"/>
    <property type="match status" value="1"/>
</dbReference>
<keyword evidence="7 14" id="KW-0645">Protease</keyword>
<dbReference type="InterPro" id="IPR018202">
    <property type="entry name" value="Ser_caboxypep_ser_AS"/>
</dbReference>
<gene>
    <name evidence="16" type="ORF">LTR77_005519</name>
</gene>
<dbReference type="EMBL" id="JAVRRT010000008">
    <property type="protein sequence ID" value="KAK5169543.1"/>
    <property type="molecule type" value="Genomic_DNA"/>
</dbReference>
<keyword evidence="6 14" id="KW-0121">Carboxypeptidase</keyword>
<dbReference type="GO" id="GO:0098552">
    <property type="term" value="C:side of membrane"/>
    <property type="evidence" value="ECO:0007669"/>
    <property type="project" value="UniProtKB-KW"/>
</dbReference>
<keyword evidence="11" id="KW-0325">Glycoprotein</keyword>
<dbReference type="PROSITE" id="PS00560">
    <property type="entry name" value="CARBOXYPEPT_SER_HIS"/>
    <property type="match status" value="1"/>
</dbReference>
<dbReference type="GO" id="GO:0000324">
    <property type="term" value="C:fungal-type vacuole"/>
    <property type="evidence" value="ECO:0007669"/>
    <property type="project" value="TreeGrafter"/>
</dbReference>
<keyword evidence="12" id="KW-0449">Lipoprotein</keyword>
<evidence type="ECO:0000256" key="9">
    <source>
        <dbReference type="ARBA" id="ARBA00022801"/>
    </source>
</evidence>
<feature type="signal peptide" evidence="14">
    <location>
        <begin position="1"/>
        <end position="20"/>
    </location>
</feature>
<evidence type="ECO:0000256" key="12">
    <source>
        <dbReference type="ARBA" id="ARBA00023288"/>
    </source>
</evidence>
<keyword evidence="10" id="KW-0843">Virulence</keyword>
<dbReference type="EC" id="3.4.16.-" evidence="14"/>
<evidence type="ECO:0000256" key="6">
    <source>
        <dbReference type="ARBA" id="ARBA00022645"/>
    </source>
</evidence>
<keyword evidence="4" id="KW-1003">Cell membrane</keyword>
<keyword evidence="17" id="KW-1185">Reference proteome</keyword>
<evidence type="ECO:0000313" key="17">
    <source>
        <dbReference type="Proteomes" id="UP001337655"/>
    </source>
</evidence>
<evidence type="ECO:0000256" key="4">
    <source>
        <dbReference type="ARBA" id="ARBA00022475"/>
    </source>
</evidence>
<organism evidence="16 17">
    <name type="scientific">Saxophila tyrrhenica</name>
    <dbReference type="NCBI Taxonomy" id="1690608"/>
    <lineage>
        <taxon>Eukaryota</taxon>
        <taxon>Fungi</taxon>
        <taxon>Dikarya</taxon>
        <taxon>Ascomycota</taxon>
        <taxon>Pezizomycotina</taxon>
        <taxon>Dothideomycetes</taxon>
        <taxon>Dothideomycetidae</taxon>
        <taxon>Mycosphaerellales</taxon>
        <taxon>Extremaceae</taxon>
        <taxon>Saxophila</taxon>
    </lineage>
</organism>
<evidence type="ECO:0000256" key="8">
    <source>
        <dbReference type="ARBA" id="ARBA00022729"/>
    </source>
</evidence>
<evidence type="ECO:0000313" key="16">
    <source>
        <dbReference type="EMBL" id="KAK5169543.1"/>
    </source>
</evidence>
<comment type="subcellular location">
    <subcellularLocation>
        <location evidence="2">Cell membrane</location>
        <topology evidence="2">Lipid-anchor</topology>
        <topology evidence="2">GPI-anchor</topology>
    </subcellularLocation>
</comment>
<keyword evidence="8 14" id="KW-0732">Signal</keyword>
<dbReference type="AlphaFoldDB" id="A0AAV9P963"/>
<proteinExistence type="inferred from homology"/>
<evidence type="ECO:0000256" key="13">
    <source>
        <dbReference type="ARBA" id="ARBA00037356"/>
    </source>
</evidence>
<feature type="chain" id="PRO_5043102939" description="Carboxypeptidase" evidence="14">
    <location>
        <begin position="21"/>
        <end position="666"/>
    </location>
</feature>
<evidence type="ECO:0000256" key="5">
    <source>
        <dbReference type="ARBA" id="ARBA00022622"/>
    </source>
</evidence>